<protein>
    <submittedName>
        <fullName evidence="4">Oxidoreductase</fullName>
    </submittedName>
</protein>
<dbReference type="Gene3D" id="3.40.50.720">
    <property type="entry name" value="NAD(P)-binding Rossmann-like Domain"/>
    <property type="match status" value="1"/>
</dbReference>
<evidence type="ECO:0000259" key="2">
    <source>
        <dbReference type="Pfam" id="PF01408"/>
    </source>
</evidence>
<dbReference type="Proteomes" id="UP000190188">
    <property type="component" value="Unassembled WGS sequence"/>
</dbReference>
<dbReference type="InterPro" id="IPR050463">
    <property type="entry name" value="Gfo/Idh/MocA_oxidrdct_glycsds"/>
</dbReference>
<reference evidence="4 5" key="1">
    <citation type="submission" date="2017-01" db="EMBL/GenBank/DDBJ databases">
        <title>Genome analysis of Paenibacillus selenitrireducens ES3-24.</title>
        <authorList>
            <person name="Xu D."/>
            <person name="Yao R."/>
            <person name="Zheng S."/>
        </authorList>
    </citation>
    <scope>NUCLEOTIDE SEQUENCE [LARGE SCALE GENOMIC DNA]</scope>
    <source>
        <strain evidence="4 5">ES3-24</strain>
    </source>
</reference>
<organism evidence="4 5">
    <name type="scientific">Paenibacillus selenitireducens</name>
    <dbReference type="NCBI Taxonomy" id="1324314"/>
    <lineage>
        <taxon>Bacteria</taxon>
        <taxon>Bacillati</taxon>
        <taxon>Bacillota</taxon>
        <taxon>Bacilli</taxon>
        <taxon>Bacillales</taxon>
        <taxon>Paenibacillaceae</taxon>
        <taxon>Paenibacillus</taxon>
    </lineage>
</organism>
<dbReference type="PANTHER" id="PTHR43818:SF11">
    <property type="entry name" value="BCDNA.GH03377"/>
    <property type="match status" value="1"/>
</dbReference>
<dbReference type="OrthoDB" id="9815825at2"/>
<dbReference type="InterPro" id="IPR036291">
    <property type="entry name" value="NAD(P)-bd_dom_sf"/>
</dbReference>
<keyword evidence="1" id="KW-0560">Oxidoreductase</keyword>
<sequence>MERVRIGIIGVGQIGKVHLNEYADMESVEVVAVCDVNEQEVRRVAEKFNIPNVYTDYHEMLQRDDIHAVDVCLHNNFHAQVTIDAFRAGKHVYCEKPIAGTFADGQAMVNAAREWDKKLHIQMFTLYQSETIAAKSLIEDGKLGKLYHARSTGFRRRGRPFVDGYGTKFFTRKEFASGGALYDMGVYHISQMLYLLGLPEVKRISGKVYQEMAMDSARQQESGFDVEELGLGFVRFENGITMDIIEAWSVHLGKFEGGSVLGSEGGIQLPSYIDGSMKSPFSYHTTISDMDFDSTLDMPAMRERRRRLLANEEAYSSSHHHWIAALNNQVPLLPTAELALKTSLISEGIYLSDHLEREVAADEVAAGSLLTIQQ</sequence>
<dbReference type="PANTHER" id="PTHR43818">
    <property type="entry name" value="BCDNA.GH03377"/>
    <property type="match status" value="1"/>
</dbReference>
<dbReference type="AlphaFoldDB" id="A0A1T2XKZ9"/>
<comment type="caution">
    <text evidence="4">The sequence shown here is derived from an EMBL/GenBank/DDBJ whole genome shotgun (WGS) entry which is preliminary data.</text>
</comment>
<dbReference type="SUPFAM" id="SSF55347">
    <property type="entry name" value="Glyceraldehyde-3-phosphate dehydrogenase-like, C-terminal domain"/>
    <property type="match status" value="1"/>
</dbReference>
<feature type="domain" description="Gfo/Idh/MocA-like oxidoreductase N-terminal" evidence="2">
    <location>
        <begin position="4"/>
        <end position="121"/>
    </location>
</feature>
<accession>A0A1T2XKZ9</accession>
<dbReference type="InterPro" id="IPR055170">
    <property type="entry name" value="GFO_IDH_MocA-like_dom"/>
</dbReference>
<dbReference type="Pfam" id="PF01408">
    <property type="entry name" value="GFO_IDH_MocA"/>
    <property type="match status" value="1"/>
</dbReference>
<evidence type="ECO:0000259" key="3">
    <source>
        <dbReference type="Pfam" id="PF22725"/>
    </source>
</evidence>
<keyword evidence="5" id="KW-1185">Reference proteome</keyword>
<name>A0A1T2XKZ9_9BACL</name>
<dbReference type="RefSeq" id="WP_078497890.1">
    <property type="nucleotide sequence ID" value="NZ_MSZX01000002.1"/>
</dbReference>
<dbReference type="SUPFAM" id="SSF51735">
    <property type="entry name" value="NAD(P)-binding Rossmann-fold domains"/>
    <property type="match status" value="1"/>
</dbReference>
<dbReference type="GO" id="GO:0000166">
    <property type="term" value="F:nucleotide binding"/>
    <property type="evidence" value="ECO:0007669"/>
    <property type="project" value="InterPro"/>
</dbReference>
<feature type="domain" description="GFO/IDH/MocA-like oxidoreductase" evidence="3">
    <location>
        <begin position="133"/>
        <end position="267"/>
    </location>
</feature>
<evidence type="ECO:0000313" key="4">
    <source>
        <dbReference type="EMBL" id="OPA80544.1"/>
    </source>
</evidence>
<dbReference type="STRING" id="1324314.BVG16_07410"/>
<gene>
    <name evidence="4" type="ORF">BVG16_07410</name>
</gene>
<proteinExistence type="predicted"/>
<dbReference type="InterPro" id="IPR000683">
    <property type="entry name" value="Gfo/Idh/MocA-like_OxRdtase_N"/>
</dbReference>
<dbReference type="EMBL" id="MSZX01000002">
    <property type="protein sequence ID" value="OPA80544.1"/>
    <property type="molecule type" value="Genomic_DNA"/>
</dbReference>
<evidence type="ECO:0000313" key="5">
    <source>
        <dbReference type="Proteomes" id="UP000190188"/>
    </source>
</evidence>
<dbReference type="Pfam" id="PF22725">
    <property type="entry name" value="GFO_IDH_MocA_C3"/>
    <property type="match status" value="1"/>
</dbReference>
<dbReference type="Gene3D" id="3.30.360.10">
    <property type="entry name" value="Dihydrodipicolinate Reductase, domain 2"/>
    <property type="match status" value="1"/>
</dbReference>
<dbReference type="GO" id="GO:0016491">
    <property type="term" value="F:oxidoreductase activity"/>
    <property type="evidence" value="ECO:0007669"/>
    <property type="project" value="UniProtKB-KW"/>
</dbReference>
<evidence type="ECO:0000256" key="1">
    <source>
        <dbReference type="ARBA" id="ARBA00023002"/>
    </source>
</evidence>